<gene>
    <name evidence="2" type="ORF">AFUS01_LOCUS33917</name>
</gene>
<dbReference type="OrthoDB" id="340681at2759"/>
<dbReference type="AlphaFoldDB" id="A0A8J2KZQ4"/>
<dbReference type="InterPro" id="IPR006886">
    <property type="entry name" value="RNA_pol_III_Rpc5"/>
</dbReference>
<evidence type="ECO:0008006" key="4">
    <source>
        <dbReference type="Google" id="ProtNLM"/>
    </source>
</evidence>
<dbReference type="GO" id="GO:0005666">
    <property type="term" value="C:RNA polymerase III complex"/>
    <property type="evidence" value="ECO:0007669"/>
    <property type="project" value="TreeGrafter"/>
</dbReference>
<feature type="region of interest" description="Disordered" evidence="1">
    <location>
        <begin position="193"/>
        <end position="221"/>
    </location>
</feature>
<evidence type="ECO:0000313" key="2">
    <source>
        <dbReference type="EMBL" id="CAG7823716.1"/>
    </source>
</evidence>
<organism evidence="2 3">
    <name type="scientific">Allacma fusca</name>
    <dbReference type="NCBI Taxonomy" id="39272"/>
    <lineage>
        <taxon>Eukaryota</taxon>
        <taxon>Metazoa</taxon>
        <taxon>Ecdysozoa</taxon>
        <taxon>Arthropoda</taxon>
        <taxon>Hexapoda</taxon>
        <taxon>Collembola</taxon>
        <taxon>Symphypleona</taxon>
        <taxon>Sminthuridae</taxon>
        <taxon>Allacma</taxon>
    </lineage>
</organism>
<comment type="caution">
    <text evidence="2">The sequence shown here is derived from an EMBL/GenBank/DDBJ whole genome shotgun (WGS) entry which is preliminary data.</text>
</comment>
<feature type="compositionally biased region" description="Basic and acidic residues" evidence="1">
    <location>
        <begin position="196"/>
        <end position="208"/>
    </location>
</feature>
<proteinExistence type="predicted"/>
<dbReference type="PANTHER" id="PTHR12069">
    <property type="entry name" value="DNA-DIRECTED RNA POLYMERASES III 80 KDA POLYPEPTIDE RNA POLYMERASE III SUBUNIT 5"/>
    <property type="match status" value="1"/>
</dbReference>
<feature type="region of interest" description="Disordered" evidence="1">
    <location>
        <begin position="95"/>
        <end position="115"/>
    </location>
</feature>
<dbReference type="PANTHER" id="PTHR12069:SF0">
    <property type="entry name" value="DNA-DIRECTED RNA POLYMERASE III SUBUNIT RPC5"/>
    <property type="match status" value="1"/>
</dbReference>
<protein>
    <recommendedName>
        <fullName evidence="4">DNA-directed RNA polymerase III subunit RPC5</fullName>
    </recommendedName>
</protein>
<dbReference type="Pfam" id="PF04801">
    <property type="entry name" value="RPC5"/>
    <property type="match status" value="1"/>
</dbReference>
<dbReference type="EMBL" id="CAJVCH010530377">
    <property type="protein sequence ID" value="CAG7823716.1"/>
    <property type="molecule type" value="Genomic_DNA"/>
</dbReference>
<sequence length="514" mass="58658">MNNNGNVNGSFTHSPAHLTPSVTVTKNLPTYVSKLIPGKLYIIQHPLTPTIGYSDELIKYSEVRFKPNFEKFKFIVPVDTKSAFYDQKKGEVLAAKGSASGEDPDESEHTRAPKLDELTLEGTVIPKPTGSSRYVIGVIRKDQIHLCPVQAFVQIKPTFEYLNKADAKKQLTEGNADTETEDEEEATKVTVKFARNNRDGSNKDDPMRQKSYSTLQKEEDEEPWNSMKYDEYRGANIKLLLSNRIADEAEFTPLNTKHYLDLLFPKYNEITYESSEEKKSAPNSKTPISKLKQMTLPDQVKTLMTNGVALRYRQIEEFLRVKLKIVVEDVELIRTLQTAANVIQGCWVVRSDLVYPLNYVSSSHGISRDVMQDARDLILSKFTENRILERKKLCKLTKLPVEEITEILTPIARLVPRQGWEFKLPFDSEFSTQYPDVVQRQLQIWARKNEQKIRRMSGTSDRDGGVSQRRRSRTKSFSSDTDSGAESESRRRQGGRQRRLSSRSDAGILTHVEP</sequence>
<evidence type="ECO:0000313" key="3">
    <source>
        <dbReference type="Proteomes" id="UP000708208"/>
    </source>
</evidence>
<dbReference type="GO" id="GO:0042797">
    <property type="term" value="P:tRNA transcription by RNA polymerase III"/>
    <property type="evidence" value="ECO:0007669"/>
    <property type="project" value="TreeGrafter"/>
</dbReference>
<feature type="compositionally biased region" description="Polar residues" evidence="1">
    <location>
        <begin position="475"/>
        <end position="484"/>
    </location>
</feature>
<feature type="compositionally biased region" description="Basic residues" evidence="1">
    <location>
        <begin position="492"/>
        <end position="501"/>
    </location>
</feature>
<keyword evidence="3" id="KW-1185">Reference proteome</keyword>
<name>A0A8J2KZQ4_9HEXA</name>
<accession>A0A8J2KZQ4</accession>
<feature type="region of interest" description="Disordered" evidence="1">
    <location>
        <begin position="453"/>
        <end position="514"/>
    </location>
</feature>
<reference evidence="2" key="1">
    <citation type="submission" date="2021-06" db="EMBL/GenBank/DDBJ databases">
        <authorList>
            <person name="Hodson N. C."/>
            <person name="Mongue J. A."/>
            <person name="Jaron S. K."/>
        </authorList>
    </citation>
    <scope>NUCLEOTIDE SEQUENCE</scope>
</reference>
<dbReference type="Proteomes" id="UP000708208">
    <property type="component" value="Unassembled WGS sequence"/>
</dbReference>
<evidence type="ECO:0000256" key="1">
    <source>
        <dbReference type="SAM" id="MobiDB-lite"/>
    </source>
</evidence>